<feature type="domain" description="LicD/FKTN/FKRP nucleotidyltransferase" evidence="2">
    <location>
        <begin position="108"/>
        <end position="240"/>
    </location>
</feature>
<dbReference type="PANTHER" id="PTHR43404">
    <property type="entry name" value="LIPOPOLYSACCHARIDE CHOLINEPHOSPHOTRANSFERASE LICD"/>
    <property type="match status" value="1"/>
</dbReference>
<evidence type="ECO:0000259" key="2">
    <source>
        <dbReference type="Pfam" id="PF04991"/>
    </source>
</evidence>
<gene>
    <name evidence="3" type="ORF">E7Z73_07420</name>
</gene>
<dbReference type="Proteomes" id="UP000762703">
    <property type="component" value="Unassembled WGS sequence"/>
</dbReference>
<proteinExistence type="predicted"/>
<comment type="caution">
    <text evidence="3">The sequence shown here is derived from an EMBL/GenBank/DDBJ whole genome shotgun (WGS) entry which is preliminary data.</text>
</comment>
<dbReference type="EMBL" id="SUTE01000057">
    <property type="protein sequence ID" value="MBE6505549.1"/>
    <property type="molecule type" value="Genomic_DNA"/>
</dbReference>
<keyword evidence="1" id="KW-0175">Coiled coil</keyword>
<reference evidence="3" key="1">
    <citation type="submission" date="2019-04" db="EMBL/GenBank/DDBJ databases">
        <title>Evolution of Biomass-Degrading Anaerobic Consortia Revealed by Metagenomics.</title>
        <authorList>
            <person name="Peng X."/>
        </authorList>
    </citation>
    <scope>NUCLEOTIDE SEQUENCE</scope>
    <source>
        <strain evidence="3">SIG12</strain>
    </source>
</reference>
<dbReference type="PANTHER" id="PTHR43404:SF2">
    <property type="entry name" value="LIPOPOLYSACCHARIDE CHOLINEPHOSPHOTRANSFERASE LICD"/>
    <property type="match status" value="1"/>
</dbReference>
<evidence type="ECO:0000256" key="1">
    <source>
        <dbReference type="SAM" id="Coils"/>
    </source>
</evidence>
<accession>A0A8T3VBP9</accession>
<protein>
    <recommendedName>
        <fullName evidence="2">LicD/FKTN/FKRP nucleotidyltransferase domain-containing protein</fullName>
    </recommendedName>
</protein>
<dbReference type="GO" id="GO:0009100">
    <property type="term" value="P:glycoprotein metabolic process"/>
    <property type="evidence" value="ECO:0007669"/>
    <property type="project" value="UniProtKB-ARBA"/>
</dbReference>
<dbReference type="Pfam" id="PF04991">
    <property type="entry name" value="LicD"/>
    <property type="match status" value="1"/>
</dbReference>
<dbReference type="InterPro" id="IPR052942">
    <property type="entry name" value="LPS_cholinephosphotransferase"/>
</dbReference>
<dbReference type="RefSeq" id="WP_303737201.1">
    <property type="nucleotide sequence ID" value="NZ_SUTE01000057.1"/>
</dbReference>
<evidence type="ECO:0000313" key="4">
    <source>
        <dbReference type="Proteomes" id="UP000762703"/>
    </source>
</evidence>
<sequence>MKSLRNIIGSKDNENEELINKLVSLQEKFLIQLDALKRENDGLRSELNKLRKNNEELESQLKKNNEILDSYNEHFKLLFYYYDLKPKSLLKNIQDICQEVLDFVVNVCNKHSIEYWLDYGALLGAVRHDGFLPWDDDIDLGMMRKDYELFLEVFDSELKNHGLENQIKCRLLRHGDNVLYFIQISYAGFAVLDIFPYDYIENPPENIEELYDIEKSKFKNNILNDKSYSEALAESYSNLNLSRGEKSFVIPGVERPASTRFHVQESEELFPLTKVTFNGKEYLGHKNNDYHLQKLYGDWQDLPKVLERHNRIYKLKYRPNINDNLEKKVNALHKVNDNFND</sequence>
<name>A0A8T3VBP9_9EURY</name>
<dbReference type="InterPro" id="IPR007074">
    <property type="entry name" value="LicD/FKTN/FKRP_NTP_transf"/>
</dbReference>
<dbReference type="AlphaFoldDB" id="A0A8T3VBP9"/>
<feature type="coiled-coil region" evidence="1">
    <location>
        <begin position="1"/>
        <end position="74"/>
    </location>
</feature>
<organism evidence="3 4">
    <name type="scientific">Methanobrevibacter millerae</name>
    <dbReference type="NCBI Taxonomy" id="230361"/>
    <lineage>
        <taxon>Archaea</taxon>
        <taxon>Methanobacteriati</taxon>
        <taxon>Methanobacteriota</taxon>
        <taxon>Methanomada group</taxon>
        <taxon>Methanobacteria</taxon>
        <taxon>Methanobacteriales</taxon>
        <taxon>Methanobacteriaceae</taxon>
        <taxon>Methanobrevibacter</taxon>
    </lineage>
</organism>
<evidence type="ECO:0000313" key="3">
    <source>
        <dbReference type="EMBL" id="MBE6505549.1"/>
    </source>
</evidence>